<evidence type="ECO:0000259" key="2">
    <source>
        <dbReference type="Pfam" id="PF13709"/>
    </source>
</evidence>
<feature type="domain" description="DUF4159" evidence="2">
    <location>
        <begin position="31"/>
        <end position="219"/>
    </location>
</feature>
<reference evidence="3" key="1">
    <citation type="submission" date="2017-02" db="EMBL/GenBank/DDBJ databases">
        <title>Delving into the versatile metabolic prowess of the omnipresent phylum Bacteroidetes.</title>
        <authorList>
            <person name="Nobu M.K."/>
            <person name="Mei R."/>
            <person name="Narihiro T."/>
            <person name="Kuroda K."/>
            <person name="Liu W.-T."/>
        </authorList>
    </citation>
    <scope>NUCLEOTIDE SEQUENCE</scope>
    <source>
        <strain evidence="3">ADurb.Bin417</strain>
    </source>
</reference>
<organism evidence="3">
    <name type="scientific">candidate division TA06 bacterium ADurb.Bin417</name>
    <dbReference type="NCBI Taxonomy" id="1852828"/>
    <lineage>
        <taxon>Bacteria</taxon>
        <taxon>Bacteria division TA06</taxon>
    </lineage>
</organism>
<feature type="region of interest" description="Disordered" evidence="1">
    <location>
        <begin position="1"/>
        <end position="23"/>
    </location>
</feature>
<feature type="domain" description="DUF4159" evidence="2">
    <location>
        <begin position="248"/>
        <end position="436"/>
    </location>
</feature>
<dbReference type="Gene3D" id="3.40.50.12140">
    <property type="entry name" value="Domain of unknown function DUF4159"/>
    <property type="match status" value="2"/>
</dbReference>
<name>A0A1V5MCT0_UNCT6</name>
<accession>A0A1V5MCT0</accession>
<sequence>MPPLPLPATPLRRSEKKNPPSPPVLVGKVVCGPDDRWTRAENDVDNLLRLASQQLSVPYRAVRIDLARFSFDPEEVPILYLTSVEPFTPGDNLLPRFKNYLEKGGFIWANASSGSPEFVRSLADWLGKIYPDRNLYPLYPNHPLKHAFHNLEKVGIMENGVKASGSPDLRVLNLGCRAAVIVSGLDLGCGWALHTHDFGRRYLPEDAVRIGVNLVSYCLAWIEFGKLYGQMPVYAEKTRKKSGKIYLGQVMHAGDWDPHPAALGRLLYRVAEEAKVPVYLERINVDLKKDPLDDIPILYLTGHFDPRLSRPEIEKLRAFLRRGGTLIADSCCGSQEFGAAFRKLMAELLPGIEPARWETGHPVYRAPYRLESFLYTDATPGNQGPLEVYLLDGLPAAVFSAHGLGGGWEGIARPYTSGLSASQSGQLGVNLIAYLLTH</sequence>
<gene>
    <name evidence="3" type="ORF">BWY73_01214</name>
</gene>
<evidence type="ECO:0000256" key="1">
    <source>
        <dbReference type="SAM" id="MobiDB-lite"/>
    </source>
</evidence>
<evidence type="ECO:0000313" key="3">
    <source>
        <dbReference type="EMBL" id="OPZ90935.1"/>
    </source>
</evidence>
<dbReference type="Proteomes" id="UP000485484">
    <property type="component" value="Unassembled WGS sequence"/>
</dbReference>
<protein>
    <recommendedName>
        <fullName evidence="2">DUF4159 domain-containing protein</fullName>
    </recommendedName>
</protein>
<dbReference type="InterPro" id="IPR025297">
    <property type="entry name" value="DUF4159"/>
</dbReference>
<dbReference type="Pfam" id="PF13709">
    <property type="entry name" value="DUF4159"/>
    <property type="match status" value="2"/>
</dbReference>
<comment type="caution">
    <text evidence="3">The sequence shown here is derived from an EMBL/GenBank/DDBJ whole genome shotgun (WGS) entry which is preliminary data.</text>
</comment>
<proteinExistence type="predicted"/>
<dbReference type="AlphaFoldDB" id="A0A1V5MCT0"/>
<dbReference type="EMBL" id="MWAK01000216">
    <property type="protein sequence ID" value="OPZ90935.1"/>
    <property type="molecule type" value="Genomic_DNA"/>
</dbReference>